<dbReference type="CDD" id="cd00009">
    <property type="entry name" value="AAA"/>
    <property type="match status" value="1"/>
</dbReference>
<feature type="compositionally biased region" description="Basic and acidic residues" evidence="1">
    <location>
        <begin position="102"/>
        <end position="115"/>
    </location>
</feature>
<feature type="region of interest" description="Disordered" evidence="1">
    <location>
        <begin position="732"/>
        <end position="762"/>
    </location>
</feature>
<dbReference type="GO" id="GO:0005524">
    <property type="term" value="F:ATP binding"/>
    <property type="evidence" value="ECO:0007669"/>
    <property type="project" value="InterPro"/>
</dbReference>
<dbReference type="PANTHER" id="PTHR46411:SF3">
    <property type="entry name" value="AAA+ ATPASE DOMAIN-CONTAINING PROTEIN"/>
    <property type="match status" value="1"/>
</dbReference>
<evidence type="ECO:0000313" key="4">
    <source>
        <dbReference type="EMBL" id="EJD37241.1"/>
    </source>
</evidence>
<dbReference type="PANTHER" id="PTHR46411">
    <property type="entry name" value="FAMILY ATPASE, PUTATIVE-RELATED"/>
    <property type="match status" value="1"/>
</dbReference>
<protein>
    <submittedName>
        <fullName evidence="4">p-loop containing nucleoside triphosphate hydrolase protein</fullName>
    </submittedName>
</protein>
<organism evidence="4 5">
    <name type="scientific">Auricularia subglabra (strain TFB-10046 / SS5)</name>
    <name type="common">White-rot fungus</name>
    <name type="synonym">Auricularia delicata (strain TFB10046)</name>
    <dbReference type="NCBI Taxonomy" id="717982"/>
    <lineage>
        <taxon>Eukaryota</taxon>
        <taxon>Fungi</taxon>
        <taxon>Dikarya</taxon>
        <taxon>Basidiomycota</taxon>
        <taxon>Agaricomycotina</taxon>
        <taxon>Agaricomycetes</taxon>
        <taxon>Auriculariales</taxon>
        <taxon>Auriculariaceae</taxon>
        <taxon>Auricularia</taxon>
    </lineage>
</organism>
<dbReference type="Pfam" id="PF00004">
    <property type="entry name" value="AAA"/>
    <property type="match status" value="1"/>
</dbReference>
<dbReference type="KEGG" id="adl:AURDEDRAFT_147078"/>
<gene>
    <name evidence="4" type="ORF">AURDEDRAFT_147078</name>
</gene>
<dbReference type="Proteomes" id="UP000006514">
    <property type="component" value="Unassembled WGS sequence"/>
</dbReference>
<name>J0WU77_AURST</name>
<feature type="region of interest" description="Disordered" evidence="1">
    <location>
        <begin position="97"/>
        <end position="139"/>
    </location>
</feature>
<dbReference type="InterPro" id="IPR027417">
    <property type="entry name" value="P-loop_NTPase"/>
</dbReference>
<accession>J0WU77</accession>
<feature type="compositionally biased region" description="Basic residues" evidence="1">
    <location>
        <begin position="116"/>
        <end position="127"/>
    </location>
</feature>
<dbReference type="SUPFAM" id="SSF52540">
    <property type="entry name" value="P-loop containing nucleoside triphosphate hydrolases"/>
    <property type="match status" value="1"/>
</dbReference>
<dbReference type="Gene3D" id="3.40.50.300">
    <property type="entry name" value="P-loop containing nucleotide triphosphate hydrolases"/>
    <property type="match status" value="1"/>
</dbReference>
<sequence length="762" mass="85114">MVMPISLPPFPPTPTIAAPSLPTVPAWPPVEEPAEFPSTAERRRPLSHTSDGARNPLGPAPVHPHFETGTMFRLPTGTTAPVPVPFEPVVVYPREFTSSRRRQSDDYSSDEDRRPSRTWRGSRRRRSYSPSRSDHVDTNAGLLPARLESRPSLSVPAPKPWPVHEAAAPSLPYITVDQNWDEANAAWVPPAPSPPAGATFVVYRRRQASVDSELVFTLVQFTDRELLDSIRSVCPTLDGLYTHTGIVALSLLYPHIDKFRRAPNAVGLSAFLEFVEAEFEPHRKRIAALAADGKTKYEYLWYIYTPGTELAVRLEGNEYWAGGIVDSAEYLGVDPGPYFVIKYRTLEWTGEKMHWAVWATTIPPFEGYGFITTIGPLLMDAERRARMTESGRKFLQLTRNGGAQHVQLTGSIQANGGLVEVSACGYGMVDPILYARFFPARRVGLHLPRLFEQQLGNEDTLWLMPSVLECYSFSAHTWGTIRVTDVRPLEHDHSEQAWGRLVMNAQHKNVIRALVESGAPAAIFLHGPTCTGKTFTVEALAAALRRPIYLLGGDEYSATSVYSAVDYTLEMAERWNAIMLLEDANDHVAASNKRQFVECLLRALHDRKNGAAPLFMTSCRMHVFAPAMIHRLTLAVEYTTPDYMQRLQLWEQCLNDTLECAPREEPLTLACSTSEKPMMHSDNLRELATKAFNASDIQSLVKSAHALAVAQQEPLSIDHFRELIREKENFLRETGTLTVPESEEVGDEDEDGSEATEPEADQ</sequence>
<feature type="domain" description="ATPase AAA-type core" evidence="2">
    <location>
        <begin position="523"/>
        <end position="634"/>
    </location>
</feature>
<dbReference type="EMBL" id="JH687845">
    <property type="protein sequence ID" value="EJD37241.1"/>
    <property type="molecule type" value="Genomic_DNA"/>
</dbReference>
<dbReference type="InterPro" id="IPR003959">
    <property type="entry name" value="ATPase_AAA_core"/>
</dbReference>
<dbReference type="OrthoDB" id="2669742at2759"/>
<dbReference type="InterPro" id="IPR054289">
    <property type="entry name" value="DUF7025"/>
</dbReference>
<feature type="region of interest" description="Disordered" evidence="1">
    <location>
        <begin position="24"/>
        <end position="74"/>
    </location>
</feature>
<evidence type="ECO:0000259" key="2">
    <source>
        <dbReference type="Pfam" id="PF00004"/>
    </source>
</evidence>
<evidence type="ECO:0000256" key="1">
    <source>
        <dbReference type="SAM" id="MobiDB-lite"/>
    </source>
</evidence>
<dbReference type="eggNOG" id="KOG0742">
    <property type="taxonomic scope" value="Eukaryota"/>
</dbReference>
<dbReference type="OMA" id="CYLEYLE"/>
<dbReference type="GO" id="GO:0016887">
    <property type="term" value="F:ATP hydrolysis activity"/>
    <property type="evidence" value="ECO:0007669"/>
    <property type="project" value="InterPro"/>
</dbReference>
<dbReference type="AlphaFoldDB" id="J0WU77"/>
<dbReference type="Pfam" id="PF22942">
    <property type="entry name" value="DUF7025"/>
    <property type="match status" value="1"/>
</dbReference>
<keyword evidence="4" id="KW-0378">Hydrolase</keyword>
<keyword evidence="5" id="KW-1185">Reference proteome</keyword>
<reference evidence="5" key="1">
    <citation type="journal article" date="2012" name="Science">
        <title>The Paleozoic origin of enzymatic lignin decomposition reconstructed from 31 fungal genomes.</title>
        <authorList>
            <person name="Floudas D."/>
            <person name="Binder M."/>
            <person name="Riley R."/>
            <person name="Barry K."/>
            <person name="Blanchette R.A."/>
            <person name="Henrissat B."/>
            <person name="Martinez A.T."/>
            <person name="Otillar R."/>
            <person name="Spatafora J.W."/>
            <person name="Yadav J.S."/>
            <person name="Aerts A."/>
            <person name="Benoit I."/>
            <person name="Boyd A."/>
            <person name="Carlson A."/>
            <person name="Copeland A."/>
            <person name="Coutinho P.M."/>
            <person name="de Vries R.P."/>
            <person name="Ferreira P."/>
            <person name="Findley K."/>
            <person name="Foster B."/>
            <person name="Gaskell J."/>
            <person name="Glotzer D."/>
            <person name="Gorecki P."/>
            <person name="Heitman J."/>
            <person name="Hesse C."/>
            <person name="Hori C."/>
            <person name="Igarashi K."/>
            <person name="Jurgens J.A."/>
            <person name="Kallen N."/>
            <person name="Kersten P."/>
            <person name="Kohler A."/>
            <person name="Kuees U."/>
            <person name="Kumar T.K.A."/>
            <person name="Kuo A."/>
            <person name="LaButti K."/>
            <person name="Larrondo L.F."/>
            <person name="Lindquist E."/>
            <person name="Ling A."/>
            <person name="Lombard V."/>
            <person name="Lucas S."/>
            <person name="Lundell T."/>
            <person name="Martin R."/>
            <person name="McLaughlin D.J."/>
            <person name="Morgenstern I."/>
            <person name="Morin E."/>
            <person name="Murat C."/>
            <person name="Nagy L.G."/>
            <person name="Nolan M."/>
            <person name="Ohm R.A."/>
            <person name="Patyshakuliyeva A."/>
            <person name="Rokas A."/>
            <person name="Ruiz-Duenas F.J."/>
            <person name="Sabat G."/>
            <person name="Salamov A."/>
            <person name="Samejima M."/>
            <person name="Schmutz J."/>
            <person name="Slot J.C."/>
            <person name="St John F."/>
            <person name="Stenlid J."/>
            <person name="Sun H."/>
            <person name="Sun S."/>
            <person name="Syed K."/>
            <person name="Tsang A."/>
            <person name="Wiebenga A."/>
            <person name="Young D."/>
            <person name="Pisabarro A."/>
            <person name="Eastwood D.C."/>
            <person name="Martin F."/>
            <person name="Cullen D."/>
            <person name="Grigoriev I.V."/>
            <person name="Hibbett D.S."/>
        </authorList>
    </citation>
    <scope>NUCLEOTIDE SEQUENCE [LARGE SCALE GENOMIC DNA]</scope>
    <source>
        <strain evidence="5">TFB10046</strain>
    </source>
</reference>
<dbReference type="InParanoid" id="J0WU77"/>
<evidence type="ECO:0000259" key="3">
    <source>
        <dbReference type="Pfam" id="PF22942"/>
    </source>
</evidence>
<evidence type="ECO:0000313" key="5">
    <source>
        <dbReference type="Proteomes" id="UP000006514"/>
    </source>
</evidence>
<proteinExistence type="predicted"/>
<feature type="domain" description="DUF7025" evidence="3">
    <location>
        <begin position="287"/>
        <end position="372"/>
    </location>
</feature>
<feature type="compositionally biased region" description="Acidic residues" evidence="1">
    <location>
        <begin position="741"/>
        <end position="762"/>
    </location>
</feature>